<evidence type="ECO:0000313" key="3">
    <source>
        <dbReference type="EMBL" id="MFC3995474.1"/>
    </source>
</evidence>
<dbReference type="RefSeq" id="WP_378530619.1">
    <property type="nucleotide sequence ID" value="NZ_JBHSBH010000004.1"/>
</dbReference>
<feature type="region of interest" description="Disordered" evidence="1">
    <location>
        <begin position="1"/>
        <end position="34"/>
    </location>
</feature>
<protein>
    <submittedName>
        <fullName evidence="3">MOSC domain-containing protein</fullName>
    </submittedName>
</protein>
<dbReference type="PANTHER" id="PTHR30212:SF2">
    <property type="entry name" value="PROTEIN YIIM"/>
    <property type="match status" value="1"/>
</dbReference>
<accession>A0ABV8FJE4</accession>
<dbReference type="Gene3D" id="2.40.33.20">
    <property type="entry name" value="PK beta-barrel domain-like"/>
    <property type="match status" value="1"/>
</dbReference>
<reference evidence="4" key="1">
    <citation type="journal article" date="2019" name="Int. J. Syst. Evol. Microbiol.">
        <title>The Global Catalogue of Microorganisms (GCM) 10K type strain sequencing project: providing services to taxonomists for standard genome sequencing and annotation.</title>
        <authorList>
            <consortium name="The Broad Institute Genomics Platform"/>
            <consortium name="The Broad Institute Genome Sequencing Center for Infectious Disease"/>
            <person name="Wu L."/>
            <person name="Ma J."/>
        </authorList>
    </citation>
    <scope>NUCLEOTIDE SEQUENCE [LARGE SCALE GENOMIC DNA]</scope>
    <source>
        <strain evidence="4">TBRC 1826</strain>
    </source>
</reference>
<feature type="compositionally biased region" description="Polar residues" evidence="1">
    <location>
        <begin position="1"/>
        <end position="13"/>
    </location>
</feature>
<feature type="domain" description="MOSC" evidence="2">
    <location>
        <begin position="33"/>
        <end position="167"/>
    </location>
</feature>
<dbReference type="InterPro" id="IPR052353">
    <property type="entry name" value="Benzoxazolinone_Detox_Enz"/>
</dbReference>
<organism evidence="3 4">
    <name type="scientific">Nocardiopsis sediminis</name>
    <dbReference type="NCBI Taxonomy" id="1778267"/>
    <lineage>
        <taxon>Bacteria</taxon>
        <taxon>Bacillati</taxon>
        <taxon>Actinomycetota</taxon>
        <taxon>Actinomycetes</taxon>
        <taxon>Streptosporangiales</taxon>
        <taxon>Nocardiopsidaceae</taxon>
        <taxon>Nocardiopsis</taxon>
    </lineage>
</organism>
<sequence>MGETSGTVQSVNTGRAGDASWAGGKRRTAIDKRPAEGPVRVAALGLAGDEQADRANHGGPDQAVYAFAREDLDSWSQRLGRPLRDGAFGENLTTAGTDVNGALIGEMWRIGSALFEAVLPRTPCAVFQAWLAEQGWVARFTQEARTGVYLRVLEEGEVRAGDPVEIVHRPGHGITVMAGFRAGLDRDIGLLHRILAVPGRSEKWAELAAKVERNLEREREPAARRP</sequence>
<dbReference type="PANTHER" id="PTHR30212">
    <property type="entry name" value="PROTEIN YIIM"/>
    <property type="match status" value="1"/>
</dbReference>
<evidence type="ECO:0000259" key="2">
    <source>
        <dbReference type="PROSITE" id="PS51340"/>
    </source>
</evidence>
<dbReference type="InterPro" id="IPR005302">
    <property type="entry name" value="MoCF_Sase_C"/>
</dbReference>
<evidence type="ECO:0000256" key="1">
    <source>
        <dbReference type="SAM" id="MobiDB-lite"/>
    </source>
</evidence>
<keyword evidence="4" id="KW-1185">Reference proteome</keyword>
<dbReference type="Pfam" id="PF03473">
    <property type="entry name" value="MOSC"/>
    <property type="match status" value="1"/>
</dbReference>
<name>A0ABV8FJE4_9ACTN</name>
<dbReference type="EMBL" id="JBHSBH010000004">
    <property type="protein sequence ID" value="MFC3995474.1"/>
    <property type="molecule type" value="Genomic_DNA"/>
</dbReference>
<dbReference type="Proteomes" id="UP001595847">
    <property type="component" value="Unassembled WGS sequence"/>
</dbReference>
<comment type="caution">
    <text evidence="3">The sequence shown here is derived from an EMBL/GenBank/DDBJ whole genome shotgun (WGS) entry which is preliminary data.</text>
</comment>
<proteinExistence type="predicted"/>
<dbReference type="PROSITE" id="PS51340">
    <property type="entry name" value="MOSC"/>
    <property type="match status" value="1"/>
</dbReference>
<gene>
    <name evidence="3" type="ORF">ACFOVU_06090</name>
</gene>
<dbReference type="SUPFAM" id="SSF50800">
    <property type="entry name" value="PK beta-barrel domain-like"/>
    <property type="match status" value="1"/>
</dbReference>
<evidence type="ECO:0000313" key="4">
    <source>
        <dbReference type="Proteomes" id="UP001595847"/>
    </source>
</evidence>
<dbReference type="InterPro" id="IPR011037">
    <property type="entry name" value="Pyrv_Knase-like_insert_dom_sf"/>
</dbReference>